<protein>
    <submittedName>
        <fullName evidence="2">Uncharacterized protein</fullName>
    </submittedName>
</protein>
<reference evidence="2 3" key="1">
    <citation type="journal article" date="2020" name="ISME J.">
        <title>Uncovering the hidden diversity of litter-decomposition mechanisms in mushroom-forming fungi.</title>
        <authorList>
            <person name="Floudas D."/>
            <person name="Bentzer J."/>
            <person name="Ahren D."/>
            <person name="Johansson T."/>
            <person name="Persson P."/>
            <person name="Tunlid A."/>
        </authorList>
    </citation>
    <scope>NUCLEOTIDE SEQUENCE [LARGE SCALE GENOMIC DNA]</scope>
    <source>
        <strain evidence="2 3">CBS 291.85</strain>
    </source>
</reference>
<evidence type="ECO:0000313" key="3">
    <source>
        <dbReference type="Proteomes" id="UP000559256"/>
    </source>
</evidence>
<sequence length="133" mass="15417">MTLSITLLSKASLLFLLSMVVFTMASPLPFPLAKRAEGQDLDLSKRYISDWKRAEGEDEDITRRYVAGVELAAAEDIDLYKRDGRLGGSESKRFDGNWKRFQRDWRRFDRDWRRISEEENVSVRAVADADLEL</sequence>
<feature type="signal peptide" evidence="1">
    <location>
        <begin position="1"/>
        <end position="25"/>
    </location>
</feature>
<keyword evidence="1" id="KW-0732">Signal</keyword>
<dbReference type="EMBL" id="JAACJM010000007">
    <property type="protein sequence ID" value="KAF5371733.1"/>
    <property type="molecule type" value="Genomic_DNA"/>
</dbReference>
<evidence type="ECO:0000313" key="2">
    <source>
        <dbReference type="EMBL" id="KAF5371733.1"/>
    </source>
</evidence>
<evidence type="ECO:0000256" key="1">
    <source>
        <dbReference type="SAM" id="SignalP"/>
    </source>
</evidence>
<feature type="chain" id="PRO_5034227225" evidence="1">
    <location>
        <begin position="26"/>
        <end position="133"/>
    </location>
</feature>
<dbReference type="Proteomes" id="UP000559256">
    <property type="component" value="Unassembled WGS sequence"/>
</dbReference>
<keyword evidence="3" id="KW-1185">Reference proteome</keyword>
<accession>A0A8H5GV08</accession>
<gene>
    <name evidence="2" type="ORF">D9758_003446</name>
</gene>
<comment type="caution">
    <text evidence="2">The sequence shown here is derived from an EMBL/GenBank/DDBJ whole genome shotgun (WGS) entry which is preliminary data.</text>
</comment>
<name>A0A8H5GV08_9AGAR</name>
<organism evidence="2 3">
    <name type="scientific">Tetrapyrgos nigripes</name>
    <dbReference type="NCBI Taxonomy" id="182062"/>
    <lineage>
        <taxon>Eukaryota</taxon>
        <taxon>Fungi</taxon>
        <taxon>Dikarya</taxon>
        <taxon>Basidiomycota</taxon>
        <taxon>Agaricomycotina</taxon>
        <taxon>Agaricomycetes</taxon>
        <taxon>Agaricomycetidae</taxon>
        <taxon>Agaricales</taxon>
        <taxon>Marasmiineae</taxon>
        <taxon>Marasmiaceae</taxon>
        <taxon>Tetrapyrgos</taxon>
    </lineage>
</organism>
<proteinExistence type="predicted"/>
<dbReference type="AlphaFoldDB" id="A0A8H5GV08"/>